<evidence type="ECO:0000313" key="2">
    <source>
        <dbReference type="EMBL" id="PRD58828.1"/>
    </source>
</evidence>
<organism evidence="2 3">
    <name type="scientific">Phyllobacterium myrsinacearum</name>
    <dbReference type="NCBI Taxonomy" id="28101"/>
    <lineage>
        <taxon>Bacteria</taxon>
        <taxon>Pseudomonadati</taxon>
        <taxon>Pseudomonadota</taxon>
        <taxon>Alphaproteobacteria</taxon>
        <taxon>Hyphomicrobiales</taxon>
        <taxon>Phyllobacteriaceae</taxon>
        <taxon>Phyllobacterium</taxon>
    </lineage>
</organism>
<dbReference type="Gene3D" id="3.40.50.720">
    <property type="entry name" value="NAD(P)-binding Rossmann-like Domain"/>
    <property type="match status" value="1"/>
</dbReference>
<dbReference type="PANTHER" id="PTHR45033">
    <property type="match status" value="1"/>
</dbReference>
<keyword evidence="3" id="KW-1185">Reference proteome</keyword>
<accession>A0A2S9JZR1</accession>
<comment type="caution">
    <text evidence="2">The sequence shown here is derived from an EMBL/GenBank/DDBJ whole genome shotgun (WGS) entry which is preliminary data.</text>
</comment>
<dbReference type="Gene3D" id="3.90.180.10">
    <property type="entry name" value="Medium-chain alcohol dehydrogenases, catalytic domain"/>
    <property type="match status" value="1"/>
</dbReference>
<evidence type="ECO:0000313" key="3">
    <source>
        <dbReference type="Proteomes" id="UP000238563"/>
    </source>
</evidence>
<proteinExistence type="predicted"/>
<sequence>MTKMMKRWTLNGAGRDNLTLVEAAVPTPGPGEILVKATAASLNYRDKLLVDLGFGLPVPQTEPLTPLSDLSGTVAAVGPGVTRFAAGDAVISTFLPDWIDGSGPGTARDPNGRSLGGPMQGVLAEYVVLHQDWAVRAPRTLTGLQSSTLPCAGLTAWTALVERGKLKAGQTVVVIGTGGVSIFGMQVALMHGAEVIVVSGDDRKLAWARELGAHHGINRQAEDWVEAVYRLTGDHGADHIVETIGGAHLDKSLRAAAVGGRISLIGVIEGFEISGGFGPFARKRVAVEGIQVGHRRALEDLVAAVELSGVTPVIDAVYTMADFPDALDHLERGPFGKVVVEIG</sequence>
<dbReference type="SUPFAM" id="SSF50129">
    <property type="entry name" value="GroES-like"/>
    <property type="match status" value="1"/>
</dbReference>
<dbReference type="Pfam" id="PF08240">
    <property type="entry name" value="ADH_N"/>
    <property type="match status" value="1"/>
</dbReference>
<dbReference type="InterPro" id="IPR036291">
    <property type="entry name" value="NAD(P)-bd_dom_sf"/>
</dbReference>
<dbReference type="InterPro" id="IPR011032">
    <property type="entry name" value="GroES-like_sf"/>
</dbReference>
<protein>
    <submittedName>
        <fullName evidence="2">Alcohol dehydrogenase</fullName>
    </submittedName>
</protein>
<dbReference type="AlphaFoldDB" id="A0A2S9JZR1"/>
<gene>
    <name evidence="2" type="ORF">C5750_01405</name>
</gene>
<reference evidence="2 3" key="1">
    <citation type="submission" date="2018-02" db="EMBL/GenBank/DDBJ databases">
        <title>The draft genome of Phyllobacterium myrsinacearum DSM5892.</title>
        <authorList>
            <person name="Li L."/>
            <person name="Liu L."/>
            <person name="Zhang X."/>
            <person name="Wang T."/>
        </authorList>
    </citation>
    <scope>NUCLEOTIDE SEQUENCE [LARGE SCALE GENOMIC DNA]</scope>
    <source>
        <strain evidence="2 3">DSM 5892</strain>
    </source>
</reference>
<evidence type="ECO:0000259" key="1">
    <source>
        <dbReference type="SMART" id="SM00829"/>
    </source>
</evidence>
<dbReference type="OrthoDB" id="9790818at2"/>
<dbReference type="InterPro" id="IPR013149">
    <property type="entry name" value="ADH-like_C"/>
</dbReference>
<feature type="domain" description="Enoyl reductase (ER)" evidence="1">
    <location>
        <begin position="14"/>
        <end position="340"/>
    </location>
</feature>
<dbReference type="SUPFAM" id="SSF51735">
    <property type="entry name" value="NAD(P)-binding Rossmann-fold domains"/>
    <property type="match status" value="1"/>
</dbReference>
<dbReference type="InterPro" id="IPR020843">
    <property type="entry name" value="ER"/>
</dbReference>
<dbReference type="EMBL" id="PVBT01000001">
    <property type="protein sequence ID" value="PRD58828.1"/>
    <property type="molecule type" value="Genomic_DNA"/>
</dbReference>
<dbReference type="InterPro" id="IPR052711">
    <property type="entry name" value="Zinc_ADH-like"/>
</dbReference>
<dbReference type="PANTHER" id="PTHR45033:SF2">
    <property type="entry name" value="ZINC-TYPE ALCOHOL DEHYDROGENASE-LIKE PROTEIN C1773.06C"/>
    <property type="match status" value="1"/>
</dbReference>
<dbReference type="Pfam" id="PF00107">
    <property type="entry name" value="ADH_zinc_N"/>
    <property type="match status" value="1"/>
</dbReference>
<dbReference type="InterPro" id="IPR013154">
    <property type="entry name" value="ADH-like_N"/>
</dbReference>
<dbReference type="CDD" id="cd08276">
    <property type="entry name" value="MDR7"/>
    <property type="match status" value="1"/>
</dbReference>
<dbReference type="Proteomes" id="UP000238563">
    <property type="component" value="Unassembled WGS sequence"/>
</dbReference>
<dbReference type="SMART" id="SM00829">
    <property type="entry name" value="PKS_ER"/>
    <property type="match status" value="1"/>
</dbReference>
<name>A0A2S9JZR1_9HYPH</name>
<dbReference type="RefSeq" id="WP_105733052.1">
    <property type="nucleotide sequence ID" value="NZ_PVBT01000001.1"/>
</dbReference>
<dbReference type="GO" id="GO:0016491">
    <property type="term" value="F:oxidoreductase activity"/>
    <property type="evidence" value="ECO:0007669"/>
    <property type="project" value="InterPro"/>
</dbReference>